<evidence type="ECO:0000313" key="8">
    <source>
        <dbReference type="EMBL" id="MBB4923852.1"/>
    </source>
</evidence>
<keyword evidence="5" id="KW-0680">Restriction system</keyword>
<organism evidence="8 9">
    <name type="scientific">Kitasatospora kifunensis</name>
    <name type="common">Streptomyces kifunensis</name>
    <dbReference type="NCBI Taxonomy" id="58351"/>
    <lineage>
        <taxon>Bacteria</taxon>
        <taxon>Bacillati</taxon>
        <taxon>Actinomycetota</taxon>
        <taxon>Actinomycetes</taxon>
        <taxon>Kitasatosporales</taxon>
        <taxon>Streptomycetaceae</taxon>
        <taxon>Kitasatospora</taxon>
    </lineage>
</organism>
<feature type="region of interest" description="Disordered" evidence="7">
    <location>
        <begin position="417"/>
        <end position="439"/>
    </location>
</feature>
<dbReference type="Proteomes" id="UP000540506">
    <property type="component" value="Unassembled WGS sequence"/>
</dbReference>
<evidence type="ECO:0000313" key="9">
    <source>
        <dbReference type="Proteomes" id="UP000540506"/>
    </source>
</evidence>
<dbReference type="GO" id="GO:0032259">
    <property type="term" value="P:methylation"/>
    <property type="evidence" value="ECO:0007669"/>
    <property type="project" value="UniProtKB-KW"/>
</dbReference>
<dbReference type="Gene3D" id="3.40.50.150">
    <property type="entry name" value="Vaccinia Virus protein VP39"/>
    <property type="match status" value="1"/>
</dbReference>
<evidence type="ECO:0000256" key="4">
    <source>
        <dbReference type="ARBA" id="ARBA00022691"/>
    </source>
</evidence>
<dbReference type="AlphaFoldDB" id="A0A7W7R1U5"/>
<dbReference type="PRINTS" id="PR00105">
    <property type="entry name" value="C5METTRFRASE"/>
</dbReference>
<name>A0A7W7R1U5_KITKI</name>
<keyword evidence="9" id="KW-1185">Reference proteome</keyword>
<dbReference type="GO" id="GO:0003677">
    <property type="term" value="F:DNA binding"/>
    <property type="evidence" value="ECO:0007669"/>
    <property type="project" value="TreeGrafter"/>
</dbReference>
<keyword evidence="2 6" id="KW-0489">Methyltransferase</keyword>
<dbReference type="InterPro" id="IPR018117">
    <property type="entry name" value="C5_DNA_meth_AS"/>
</dbReference>
<dbReference type="GO" id="GO:0044027">
    <property type="term" value="P:negative regulation of gene expression via chromosomal CpG island methylation"/>
    <property type="evidence" value="ECO:0007669"/>
    <property type="project" value="TreeGrafter"/>
</dbReference>
<evidence type="ECO:0000256" key="2">
    <source>
        <dbReference type="ARBA" id="ARBA00022603"/>
    </source>
</evidence>
<dbReference type="Pfam" id="PF00145">
    <property type="entry name" value="DNA_methylase"/>
    <property type="match status" value="2"/>
</dbReference>
<comment type="similarity">
    <text evidence="6">Belongs to the class I-like SAM-binding methyltransferase superfamily. C5-methyltransferase family.</text>
</comment>
<dbReference type="InterPro" id="IPR029063">
    <property type="entry name" value="SAM-dependent_MTases_sf"/>
</dbReference>
<dbReference type="InterPro" id="IPR050390">
    <property type="entry name" value="C5-Methyltransferase"/>
</dbReference>
<dbReference type="PROSITE" id="PS00094">
    <property type="entry name" value="C5_MTASE_1"/>
    <property type="match status" value="1"/>
</dbReference>
<sequence length="439" mass="48094">MNSPGAQVHHLDGIRILDLFAGPGGLDVAAHFLGFKSIGIEWDRNACETRYAAGLPTVHADVSVMRETRFDEIPKSVDVLAGGPPCQSFSVAGSGAGRAALSTVKEFIHRLVEGEDETKIDEDLHSLGKDPRTALVLEPLRWLLKAIETPDRDPYKVIVLEQVPAVLPLWEVYAKLLRGGEGRLQGVKYEAECWELKTEQFGVPQTRTRAVLVARLPGHGGIEPIETTHLPFALHRGKRRAPQPEMLPTDSAIPGAKQPWISMAEALEAASGLTNSHVDTSRFRSEDGTKFFVVSNYGSGGDPKKRGRRLSSEPAFTVTGKISRNRVYRSETEYEAAKPDRFTIAESGVLQTFPHNFPWSGNDQAQQVGNAVPPRLGMHVLSRALRGTAPSDDELAALETWSTVPRATTEELRVIGCGDESQCPQDEHKVTRGRRKPAP</sequence>
<accession>A0A7W7R1U5</accession>
<gene>
    <name evidence="8" type="ORF">FHR34_002845</name>
</gene>
<dbReference type="PANTHER" id="PTHR10629">
    <property type="entry name" value="CYTOSINE-SPECIFIC METHYLTRANSFERASE"/>
    <property type="match status" value="1"/>
</dbReference>
<dbReference type="InterPro" id="IPR001525">
    <property type="entry name" value="C5_MeTfrase"/>
</dbReference>
<proteinExistence type="inferred from homology"/>
<evidence type="ECO:0000256" key="1">
    <source>
        <dbReference type="ARBA" id="ARBA00011975"/>
    </source>
</evidence>
<comment type="caution">
    <text evidence="8">The sequence shown here is derived from an EMBL/GenBank/DDBJ whole genome shotgun (WGS) entry which is preliminary data.</text>
</comment>
<feature type="active site" evidence="6">
    <location>
        <position position="86"/>
    </location>
</feature>
<protein>
    <recommendedName>
        <fullName evidence="1">DNA (cytosine-5-)-methyltransferase</fullName>
        <ecNumber evidence="1">2.1.1.37</ecNumber>
    </recommendedName>
</protein>
<keyword evidence="4 6" id="KW-0949">S-adenosyl-L-methionine</keyword>
<dbReference type="PANTHER" id="PTHR10629:SF52">
    <property type="entry name" value="DNA (CYTOSINE-5)-METHYLTRANSFERASE 1"/>
    <property type="match status" value="1"/>
</dbReference>
<dbReference type="Gene3D" id="3.90.120.10">
    <property type="entry name" value="DNA Methylase, subunit A, domain 2"/>
    <property type="match status" value="1"/>
</dbReference>
<evidence type="ECO:0000256" key="3">
    <source>
        <dbReference type="ARBA" id="ARBA00022679"/>
    </source>
</evidence>
<evidence type="ECO:0000256" key="6">
    <source>
        <dbReference type="PROSITE-ProRule" id="PRU01016"/>
    </source>
</evidence>
<dbReference type="SUPFAM" id="SSF53335">
    <property type="entry name" value="S-adenosyl-L-methionine-dependent methyltransferases"/>
    <property type="match status" value="1"/>
</dbReference>
<evidence type="ECO:0000256" key="7">
    <source>
        <dbReference type="SAM" id="MobiDB-lite"/>
    </source>
</evidence>
<dbReference type="GO" id="GO:0009307">
    <property type="term" value="P:DNA restriction-modification system"/>
    <property type="evidence" value="ECO:0007669"/>
    <property type="project" value="UniProtKB-KW"/>
</dbReference>
<keyword evidence="3 6" id="KW-0808">Transferase</keyword>
<dbReference type="GO" id="GO:0003886">
    <property type="term" value="F:DNA (cytosine-5-)-methyltransferase activity"/>
    <property type="evidence" value="ECO:0007669"/>
    <property type="project" value="UniProtKB-EC"/>
</dbReference>
<dbReference type="EMBL" id="JACHJV010000001">
    <property type="protein sequence ID" value="MBB4923852.1"/>
    <property type="molecule type" value="Genomic_DNA"/>
</dbReference>
<reference evidence="8 9" key="1">
    <citation type="submission" date="2020-08" db="EMBL/GenBank/DDBJ databases">
        <title>Sequencing the genomes of 1000 actinobacteria strains.</title>
        <authorList>
            <person name="Klenk H.-P."/>
        </authorList>
    </citation>
    <scope>NUCLEOTIDE SEQUENCE [LARGE SCALE GENOMIC DNA]</scope>
    <source>
        <strain evidence="8 9">DSM 41654</strain>
    </source>
</reference>
<dbReference type="EC" id="2.1.1.37" evidence="1"/>
<dbReference type="PROSITE" id="PS51679">
    <property type="entry name" value="SAM_MT_C5"/>
    <property type="match status" value="1"/>
</dbReference>
<dbReference type="RefSeq" id="WP_184935891.1">
    <property type="nucleotide sequence ID" value="NZ_JACHJV010000001.1"/>
</dbReference>
<evidence type="ECO:0000256" key="5">
    <source>
        <dbReference type="ARBA" id="ARBA00022747"/>
    </source>
</evidence>